<dbReference type="Proteomes" id="UP000053097">
    <property type="component" value="Unassembled WGS sequence"/>
</dbReference>
<proteinExistence type="predicted"/>
<protein>
    <submittedName>
        <fullName evidence="1">Uncharacterized protein</fullName>
    </submittedName>
</protein>
<evidence type="ECO:0000313" key="2">
    <source>
        <dbReference type="Proteomes" id="UP000053097"/>
    </source>
</evidence>
<reference evidence="1 2" key="1">
    <citation type="journal article" date="2014" name="Curr. Biol.">
        <title>The genome of the clonal raider ant Cerapachys biroi.</title>
        <authorList>
            <person name="Oxley P.R."/>
            <person name="Ji L."/>
            <person name="Fetter-Pruneda I."/>
            <person name="McKenzie S.K."/>
            <person name="Li C."/>
            <person name="Hu H."/>
            <person name="Zhang G."/>
            <person name="Kronauer D.J."/>
        </authorList>
    </citation>
    <scope>NUCLEOTIDE SEQUENCE [LARGE SCALE GENOMIC DNA]</scope>
</reference>
<accession>A0A026W524</accession>
<organism evidence="1 2">
    <name type="scientific">Ooceraea biroi</name>
    <name type="common">Clonal raider ant</name>
    <name type="synonym">Cerapachys biroi</name>
    <dbReference type="NCBI Taxonomy" id="2015173"/>
    <lineage>
        <taxon>Eukaryota</taxon>
        <taxon>Metazoa</taxon>
        <taxon>Ecdysozoa</taxon>
        <taxon>Arthropoda</taxon>
        <taxon>Hexapoda</taxon>
        <taxon>Insecta</taxon>
        <taxon>Pterygota</taxon>
        <taxon>Neoptera</taxon>
        <taxon>Endopterygota</taxon>
        <taxon>Hymenoptera</taxon>
        <taxon>Apocrita</taxon>
        <taxon>Aculeata</taxon>
        <taxon>Formicoidea</taxon>
        <taxon>Formicidae</taxon>
        <taxon>Dorylinae</taxon>
        <taxon>Ooceraea</taxon>
    </lineage>
</organism>
<dbReference type="EMBL" id="KK107447">
    <property type="protein sequence ID" value="EZA50721.1"/>
    <property type="molecule type" value="Genomic_DNA"/>
</dbReference>
<gene>
    <name evidence="1" type="ORF">X777_10771</name>
</gene>
<evidence type="ECO:0000313" key="1">
    <source>
        <dbReference type="EMBL" id="EZA50721.1"/>
    </source>
</evidence>
<dbReference type="AlphaFoldDB" id="A0A026W524"/>
<keyword evidence="2" id="KW-1185">Reference proteome</keyword>
<sequence length="63" mass="7211">MKYHRHVRNAQLLSGKVANVLSRRNPEEKTTYVVSYVASWNKQPATRRTTNQALHHVAIPDNG</sequence>
<name>A0A026W524_OOCBI</name>